<evidence type="ECO:0000313" key="3">
    <source>
        <dbReference type="Proteomes" id="UP000002164"/>
    </source>
</evidence>
<dbReference type="EMBL" id="CP000817">
    <property type="protein sequence ID" value="ACA40667.1"/>
    <property type="molecule type" value="Genomic_DNA"/>
</dbReference>
<gene>
    <name evidence="2" type="ordered locus">Bsph_3156</name>
</gene>
<dbReference type="KEGG" id="lsp:Bsph_3156"/>
<dbReference type="Gene3D" id="3.40.630.30">
    <property type="match status" value="1"/>
</dbReference>
<dbReference type="GO" id="GO:0005737">
    <property type="term" value="C:cytoplasm"/>
    <property type="evidence" value="ECO:0007669"/>
    <property type="project" value="TreeGrafter"/>
</dbReference>
<dbReference type="PANTHER" id="PTHR43792">
    <property type="entry name" value="GNAT FAMILY, PUTATIVE (AFU_ORTHOLOGUE AFUA_3G00765)-RELATED-RELATED"/>
    <property type="match status" value="1"/>
</dbReference>
<dbReference type="PROSITE" id="PS51186">
    <property type="entry name" value="GNAT"/>
    <property type="match status" value="1"/>
</dbReference>
<dbReference type="InterPro" id="IPR051531">
    <property type="entry name" value="N-acetyltransferase"/>
</dbReference>
<dbReference type="Pfam" id="PF13302">
    <property type="entry name" value="Acetyltransf_3"/>
    <property type="match status" value="1"/>
</dbReference>
<dbReference type="EnsemblBacteria" id="ACA40667">
    <property type="protein sequence ID" value="ACA40667"/>
    <property type="gene ID" value="Bsph_3156"/>
</dbReference>
<evidence type="ECO:0000259" key="1">
    <source>
        <dbReference type="PROSITE" id="PS51186"/>
    </source>
</evidence>
<protein>
    <submittedName>
        <fullName evidence="2">Ribosomal-protein-alanine N-acetyltransferase</fullName>
    </submittedName>
</protein>
<proteinExistence type="predicted"/>
<dbReference type="InterPro" id="IPR016181">
    <property type="entry name" value="Acyl_CoA_acyltransferase"/>
</dbReference>
<dbReference type="HOGENOM" id="CLU_013985_3_6_9"/>
<dbReference type="SUPFAM" id="SSF55729">
    <property type="entry name" value="Acyl-CoA N-acyltransferases (Nat)"/>
    <property type="match status" value="1"/>
</dbReference>
<reference evidence="2 3" key="1">
    <citation type="journal article" date="2008" name="J. Bacteriol.">
        <title>Complete genome sequence of the mosquitocidal bacterium Bacillus sphaericus C3-41 and comparison with those of closely related Bacillus species.</title>
        <authorList>
            <person name="Hu X."/>
            <person name="Fan W."/>
            <person name="Han B."/>
            <person name="Liu H."/>
            <person name="Zheng D."/>
            <person name="Li Q."/>
            <person name="Dong W."/>
            <person name="Yan J."/>
            <person name="Gao M."/>
            <person name="Berry C."/>
            <person name="Yuan Z."/>
        </authorList>
    </citation>
    <scope>NUCLEOTIDE SEQUENCE [LARGE SCALE GENOMIC DNA]</scope>
    <source>
        <strain evidence="2 3">C3-41</strain>
    </source>
</reference>
<feature type="domain" description="N-acetyltransferase" evidence="1">
    <location>
        <begin position="19"/>
        <end position="175"/>
    </location>
</feature>
<dbReference type="PANTHER" id="PTHR43792:SF9">
    <property type="entry name" value="RIBOSOMAL-PROTEIN-ALANINE ACETYLTRANSFERASE"/>
    <property type="match status" value="1"/>
</dbReference>
<sequence>MMKSGFEFKDFPVLETERFILRKGTVDDGNDIFELYANENVVKYLPLNLFESPDDAMVEINWYEKIFKEQIGLRWVIEEAKTKKVIGTCGYLNYEKEHNRIEMGYDLNPVYWGQGIMQETLGKIIHFAFTSMAINKIEAKVEPENKASIRLLEKLKFCQEGVLRPHEFEKGKYVDLVLFSMLKSEYIALNEESRL</sequence>
<keyword evidence="2" id="KW-0808">Transferase</keyword>
<dbReference type="InterPro" id="IPR000182">
    <property type="entry name" value="GNAT_dom"/>
</dbReference>
<organism evidence="2 3">
    <name type="scientific">Lysinibacillus sphaericus (strain C3-41)</name>
    <dbReference type="NCBI Taxonomy" id="444177"/>
    <lineage>
        <taxon>Bacteria</taxon>
        <taxon>Bacillati</taxon>
        <taxon>Bacillota</taxon>
        <taxon>Bacilli</taxon>
        <taxon>Bacillales</taxon>
        <taxon>Bacillaceae</taxon>
        <taxon>Lysinibacillus</taxon>
    </lineage>
</organism>
<dbReference type="AlphaFoldDB" id="B1HQ24"/>
<dbReference type="GO" id="GO:0008999">
    <property type="term" value="F:protein-N-terminal-alanine acetyltransferase activity"/>
    <property type="evidence" value="ECO:0007669"/>
    <property type="project" value="TreeGrafter"/>
</dbReference>
<accession>B1HQ24</accession>
<evidence type="ECO:0000313" key="2">
    <source>
        <dbReference type="EMBL" id="ACA40667.1"/>
    </source>
</evidence>
<dbReference type="Proteomes" id="UP000002164">
    <property type="component" value="Chromosome"/>
</dbReference>
<name>B1HQ24_LYSSC</name>